<gene>
    <name evidence="1" type="ORF">ABVT11_04180</name>
</gene>
<dbReference type="EMBL" id="JBEWLZ010000002">
    <property type="protein sequence ID" value="MET1489012.1"/>
    <property type="molecule type" value="Genomic_DNA"/>
</dbReference>
<keyword evidence="2" id="KW-1185">Reference proteome</keyword>
<dbReference type="InterPro" id="IPR008023">
    <property type="entry name" value="DUF748"/>
</dbReference>
<comment type="caution">
    <text evidence="1">The sequence shown here is derived from an EMBL/GenBank/DDBJ whole genome shotgun (WGS) entry which is preliminary data.</text>
</comment>
<dbReference type="Proteomes" id="UP001548590">
    <property type="component" value="Unassembled WGS sequence"/>
</dbReference>
<evidence type="ECO:0000313" key="2">
    <source>
        <dbReference type="Proteomes" id="UP001548590"/>
    </source>
</evidence>
<dbReference type="PANTHER" id="PTHR30441">
    <property type="entry name" value="DUF748 DOMAIN-CONTAINING PROTEIN"/>
    <property type="match status" value="1"/>
</dbReference>
<reference evidence="1 2" key="1">
    <citation type="submission" date="2024-07" db="EMBL/GenBank/DDBJ databases">
        <title>Uliginosibacterium paludis KCTC:42655.</title>
        <authorList>
            <person name="Kim M.K."/>
        </authorList>
    </citation>
    <scope>NUCLEOTIDE SEQUENCE [LARGE SCALE GENOMIC DNA]</scope>
    <source>
        <strain evidence="1 2">KCTC 42655</strain>
    </source>
</reference>
<protein>
    <submittedName>
        <fullName evidence="1">DUF748 domain-containing protein</fullName>
    </submittedName>
</protein>
<accession>A0ABV2CMI3</accession>
<organism evidence="1 2">
    <name type="scientific">Uliginosibacterium paludis</name>
    <dbReference type="NCBI Taxonomy" id="1615952"/>
    <lineage>
        <taxon>Bacteria</taxon>
        <taxon>Pseudomonadati</taxon>
        <taxon>Pseudomonadota</taxon>
        <taxon>Betaproteobacteria</taxon>
        <taxon>Rhodocyclales</taxon>
        <taxon>Zoogloeaceae</taxon>
        <taxon>Uliginosibacterium</taxon>
    </lineage>
</organism>
<name>A0ABV2CMI3_9RHOO</name>
<proteinExistence type="predicted"/>
<sequence length="366" mass="39580">MLSRLIHNTPLRYTLIALAGCALLVGLYFGALHLARAKLVSALGETGTVGEIRATLTGIEIDQLHIRASQRGWPGQDELSARRVLIRPDLRMLFAGEIILSSIRIEDASLTVLRTRQGMQILPALLGSKKTANSASQSGPRNTADESGIAVRIGRIELVDSRIDFHDTTLARPQRIPLDELALTLDDLNLPAMKNRTPLSLQARVAGRGKLAIKGWLVPADLESDLSLTLDEVPLKLVEPYLFKQQIGEVKAGRLALKLDARVEKRRLKAPGHMRLSNVELGGLAGLTREATAAFARSRGVDADTSRPVDMDFTLQGNLDDGSFSLNDAIYRQAGVAALKLVGIGSTDDKGKSGSSLGDRIKGFFN</sequence>
<dbReference type="Pfam" id="PF05359">
    <property type="entry name" value="DUF748"/>
    <property type="match status" value="1"/>
</dbReference>
<evidence type="ECO:0000313" key="1">
    <source>
        <dbReference type="EMBL" id="MET1489012.1"/>
    </source>
</evidence>
<dbReference type="InterPro" id="IPR052894">
    <property type="entry name" value="AsmA-related"/>
</dbReference>
<dbReference type="RefSeq" id="WP_345924106.1">
    <property type="nucleotide sequence ID" value="NZ_JBDIVF010000001.1"/>
</dbReference>
<dbReference type="PANTHER" id="PTHR30441:SF8">
    <property type="entry name" value="DUF748 DOMAIN-CONTAINING PROTEIN"/>
    <property type="match status" value="1"/>
</dbReference>